<organism evidence="7 8">
    <name type="scientific">Ruthenibacterium intestinale</name>
    <dbReference type="NCBI Taxonomy" id="3133163"/>
    <lineage>
        <taxon>Bacteria</taxon>
        <taxon>Bacillati</taxon>
        <taxon>Bacillota</taxon>
        <taxon>Clostridia</taxon>
        <taxon>Eubacteriales</taxon>
        <taxon>Oscillospiraceae</taxon>
        <taxon>Ruthenibacterium</taxon>
    </lineage>
</organism>
<accession>A0ABV1GEA4</accession>
<dbReference type="PANTHER" id="PTHR33507:SF3">
    <property type="entry name" value="INNER MEMBRANE PROTEIN YBBJ"/>
    <property type="match status" value="1"/>
</dbReference>
<keyword evidence="3 5" id="KW-1133">Transmembrane helix</keyword>
<evidence type="ECO:0000259" key="6">
    <source>
        <dbReference type="Pfam" id="PF01957"/>
    </source>
</evidence>
<keyword evidence="8" id="KW-1185">Reference proteome</keyword>
<evidence type="ECO:0000313" key="8">
    <source>
        <dbReference type="Proteomes" id="UP001477672"/>
    </source>
</evidence>
<dbReference type="SUPFAM" id="SSF141322">
    <property type="entry name" value="NfeD domain-like"/>
    <property type="match status" value="1"/>
</dbReference>
<evidence type="ECO:0000256" key="2">
    <source>
        <dbReference type="ARBA" id="ARBA00022692"/>
    </source>
</evidence>
<keyword evidence="2 5" id="KW-0812">Transmembrane</keyword>
<evidence type="ECO:0000256" key="3">
    <source>
        <dbReference type="ARBA" id="ARBA00022989"/>
    </source>
</evidence>
<dbReference type="InterPro" id="IPR012340">
    <property type="entry name" value="NA-bd_OB-fold"/>
</dbReference>
<evidence type="ECO:0000256" key="5">
    <source>
        <dbReference type="SAM" id="Phobius"/>
    </source>
</evidence>
<dbReference type="EMBL" id="JBBMFA010000082">
    <property type="protein sequence ID" value="MEQ2520158.1"/>
    <property type="molecule type" value="Genomic_DNA"/>
</dbReference>
<dbReference type="RefSeq" id="WP_349215609.1">
    <property type="nucleotide sequence ID" value="NZ_JBBMFA010000082.1"/>
</dbReference>
<feature type="transmembrane region" description="Helical" evidence="5">
    <location>
        <begin position="32"/>
        <end position="65"/>
    </location>
</feature>
<keyword evidence="4 5" id="KW-0472">Membrane</keyword>
<evidence type="ECO:0000256" key="1">
    <source>
        <dbReference type="ARBA" id="ARBA00004141"/>
    </source>
</evidence>
<dbReference type="InterPro" id="IPR002810">
    <property type="entry name" value="NfeD-like_C"/>
</dbReference>
<comment type="subcellular location">
    <subcellularLocation>
        <location evidence="1">Membrane</location>
        <topology evidence="1">Multi-pass membrane protein</topology>
    </subcellularLocation>
</comment>
<name>A0ABV1GEA4_9FIRM</name>
<dbReference type="PANTHER" id="PTHR33507">
    <property type="entry name" value="INNER MEMBRANE PROTEIN YBBJ"/>
    <property type="match status" value="1"/>
</dbReference>
<proteinExistence type="predicted"/>
<reference evidence="7 8" key="1">
    <citation type="submission" date="2024-03" db="EMBL/GenBank/DDBJ databases">
        <title>Human intestinal bacterial collection.</title>
        <authorList>
            <person name="Pauvert C."/>
            <person name="Hitch T.C.A."/>
            <person name="Clavel T."/>
        </authorList>
    </citation>
    <scope>NUCLEOTIDE SEQUENCE [LARGE SCALE GENOMIC DNA]</scope>
    <source>
        <strain evidence="7 8">CLA-JM-H11</strain>
    </source>
</reference>
<dbReference type="Pfam" id="PF01957">
    <property type="entry name" value="NfeD"/>
    <property type="match status" value="1"/>
</dbReference>
<gene>
    <name evidence="7" type="ORF">WMO24_06910</name>
</gene>
<protein>
    <submittedName>
        <fullName evidence="7">NfeD family protein</fullName>
    </submittedName>
</protein>
<dbReference type="Proteomes" id="UP001477672">
    <property type="component" value="Unassembled WGS sequence"/>
</dbReference>
<feature type="domain" description="NfeD-like C-terminal" evidence="6">
    <location>
        <begin position="86"/>
        <end position="141"/>
    </location>
</feature>
<sequence length="148" mass="15579">MVFSPLSLLWLGLAIVFGVLEAVTVALVSIWFVLGAVAALIASLFTSSFLAQFFVFVLVSGAALAVSWPLMKKRRNARPVPTNADLNVGRTATIIEPVTPNQPGRARLDGVDWTARSSVALEKGQLCTVISVDGATLTVEPMPGTAAV</sequence>
<dbReference type="Gene3D" id="2.40.50.140">
    <property type="entry name" value="Nucleic acid-binding proteins"/>
    <property type="match status" value="1"/>
</dbReference>
<comment type="caution">
    <text evidence="7">The sequence shown here is derived from an EMBL/GenBank/DDBJ whole genome shotgun (WGS) entry which is preliminary data.</text>
</comment>
<dbReference type="InterPro" id="IPR052165">
    <property type="entry name" value="Membrane_assoc_protease"/>
</dbReference>
<evidence type="ECO:0000256" key="4">
    <source>
        <dbReference type="ARBA" id="ARBA00023136"/>
    </source>
</evidence>
<evidence type="ECO:0000313" key="7">
    <source>
        <dbReference type="EMBL" id="MEQ2520158.1"/>
    </source>
</evidence>